<feature type="transmembrane region" description="Helical" evidence="5">
    <location>
        <begin position="114"/>
        <end position="133"/>
    </location>
</feature>
<evidence type="ECO:0000256" key="2">
    <source>
        <dbReference type="ARBA" id="ARBA00022692"/>
    </source>
</evidence>
<dbReference type="AlphaFoldDB" id="A0A2T0LDX0"/>
<gene>
    <name evidence="7" type="ORF">CLV97_11574</name>
</gene>
<feature type="transmembrane region" description="Helical" evidence="5">
    <location>
        <begin position="145"/>
        <end position="164"/>
    </location>
</feature>
<feature type="domain" description="Methylamine utilisation protein MauE" evidence="6">
    <location>
        <begin position="1"/>
        <end position="128"/>
    </location>
</feature>
<reference evidence="7 8" key="1">
    <citation type="submission" date="2018-03" db="EMBL/GenBank/DDBJ databases">
        <title>Genomic Encyclopedia of Archaeal and Bacterial Type Strains, Phase II (KMG-II): from individual species to whole genera.</title>
        <authorList>
            <person name="Goeker M."/>
        </authorList>
    </citation>
    <scope>NUCLEOTIDE SEQUENCE [LARGE SCALE GENOMIC DNA]</scope>
    <source>
        <strain evidence="7 8">DSM 44946</strain>
    </source>
</reference>
<dbReference type="Proteomes" id="UP000237797">
    <property type="component" value="Unassembled WGS sequence"/>
</dbReference>
<keyword evidence="4 5" id="KW-0472">Membrane</keyword>
<keyword evidence="2 5" id="KW-0812">Transmembrane</keyword>
<evidence type="ECO:0000256" key="1">
    <source>
        <dbReference type="ARBA" id="ARBA00004141"/>
    </source>
</evidence>
<evidence type="ECO:0000256" key="5">
    <source>
        <dbReference type="SAM" id="Phobius"/>
    </source>
</evidence>
<comment type="caution">
    <text evidence="7">The sequence shown here is derived from an EMBL/GenBank/DDBJ whole genome shotgun (WGS) entry which is preliminary data.</text>
</comment>
<proteinExistence type="predicted"/>
<dbReference type="InterPro" id="IPR009908">
    <property type="entry name" value="Methylamine_util_MauE"/>
</dbReference>
<keyword evidence="8" id="KW-1185">Reference proteome</keyword>
<dbReference type="GO" id="GO:0016020">
    <property type="term" value="C:membrane"/>
    <property type="evidence" value="ECO:0007669"/>
    <property type="project" value="UniProtKB-SubCell"/>
</dbReference>
<dbReference type="Pfam" id="PF07291">
    <property type="entry name" value="MauE"/>
    <property type="match status" value="1"/>
</dbReference>
<evidence type="ECO:0000259" key="6">
    <source>
        <dbReference type="Pfam" id="PF07291"/>
    </source>
</evidence>
<dbReference type="UniPathway" id="UPA00895"/>
<dbReference type="EMBL" id="PVNE01000015">
    <property type="protein sequence ID" value="PRX40277.1"/>
    <property type="molecule type" value="Genomic_DNA"/>
</dbReference>
<evidence type="ECO:0000256" key="4">
    <source>
        <dbReference type="ARBA" id="ARBA00023136"/>
    </source>
</evidence>
<dbReference type="RefSeq" id="WP_170070456.1">
    <property type="nucleotide sequence ID" value="NZ_PVNE01000015.1"/>
</dbReference>
<feature type="transmembrane region" description="Helical" evidence="5">
    <location>
        <begin position="70"/>
        <end position="93"/>
    </location>
</feature>
<evidence type="ECO:0000313" key="7">
    <source>
        <dbReference type="EMBL" id="PRX40277.1"/>
    </source>
</evidence>
<accession>A0A2T0LDX0</accession>
<evidence type="ECO:0000313" key="8">
    <source>
        <dbReference type="Proteomes" id="UP000237797"/>
    </source>
</evidence>
<keyword evidence="3 5" id="KW-1133">Transmembrane helix</keyword>
<sequence>MQMLAGVLAMFLCTLFVISAVAKIAHLSAFRELTVAYGVLPAPIARGLGILLPFAELSGAALLCHGGTSLYGSLVLLVLLLGFAWAVSTVLRAKKNVSCGCYGKFLDARADRFTLFKIGVLAAAALIVMIRSFSHPVHPSPGSILLGSFLTACLLAAQAVWSYHAKVMDRLKNR</sequence>
<organism evidence="7 8">
    <name type="scientific">Planifilum fimeticola</name>
    <dbReference type="NCBI Taxonomy" id="201975"/>
    <lineage>
        <taxon>Bacteria</taxon>
        <taxon>Bacillati</taxon>
        <taxon>Bacillota</taxon>
        <taxon>Bacilli</taxon>
        <taxon>Bacillales</taxon>
        <taxon>Thermoactinomycetaceae</taxon>
        <taxon>Planifilum</taxon>
    </lineage>
</organism>
<comment type="subcellular location">
    <subcellularLocation>
        <location evidence="1">Membrane</location>
        <topology evidence="1">Multi-pass membrane protein</topology>
    </subcellularLocation>
</comment>
<name>A0A2T0LDX0_9BACL</name>
<dbReference type="GO" id="GO:0030416">
    <property type="term" value="P:methylamine metabolic process"/>
    <property type="evidence" value="ECO:0007669"/>
    <property type="project" value="InterPro"/>
</dbReference>
<protein>
    <submittedName>
        <fullName evidence="7">Methylamine utilization protein MauE</fullName>
    </submittedName>
</protein>
<evidence type="ECO:0000256" key="3">
    <source>
        <dbReference type="ARBA" id="ARBA00022989"/>
    </source>
</evidence>